<sequence>MITGEHDTTLPAILTGGNRGRRHPATAATGRPHRKGGSRRPLCVGGIPPDDRFAHRAVATATDQGHDPALQAQSWVLMSCRQQAAEYGKSERSECSLIDGVSTHSVLSQS</sequence>
<reference evidence="3" key="1">
    <citation type="journal article" date="2019" name="Int. J. Syst. Evol. Microbiol.">
        <title>The Global Catalogue of Microorganisms (GCM) 10K type strain sequencing project: providing services to taxonomists for standard genome sequencing and annotation.</title>
        <authorList>
            <consortium name="The Broad Institute Genomics Platform"/>
            <consortium name="The Broad Institute Genome Sequencing Center for Infectious Disease"/>
            <person name="Wu L."/>
            <person name="Ma J."/>
        </authorList>
    </citation>
    <scope>NUCLEOTIDE SEQUENCE [LARGE SCALE GENOMIC DNA]</scope>
    <source>
        <strain evidence="3">JCM 11269</strain>
    </source>
</reference>
<evidence type="ECO:0000313" key="2">
    <source>
        <dbReference type="EMBL" id="GAA1004457.1"/>
    </source>
</evidence>
<accession>A0ABP4DDU4</accession>
<protein>
    <submittedName>
        <fullName evidence="2">Uncharacterized protein</fullName>
    </submittedName>
</protein>
<proteinExistence type="predicted"/>
<organism evidence="2 3">
    <name type="scientific">Streptomyces thermogriseus</name>
    <dbReference type="NCBI Taxonomy" id="75292"/>
    <lineage>
        <taxon>Bacteria</taxon>
        <taxon>Bacillati</taxon>
        <taxon>Actinomycetota</taxon>
        <taxon>Actinomycetes</taxon>
        <taxon>Kitasatosporales</taxon>
        <taxon>Streptomycetaceae</taxon>
        <taxon>Streptomyces</taxon>
    </lineage>
</organism>
<evidence type="ECO:0000256" key="1">
    <source>
        <dbReference type="SAM" id="MobiDB-lite"/>
    </source>
</evidence>
<gene>
    <name evidence="2" type="ORF">GCM10009564_06540</name>
</gene>
<evidence type="ECO:0000313" key="3">
    <source>
        <dbReference type="Proteomes" id="UP001501072"/>
    </source>
</evidence>
<keyword evidence="3" id="KW-1185">Reference proteome</keyword>
<name>A0ABP4DDU4_9ACTN</name>
<dbReference type="EMBL" id="BAAAHU010000003">
    <property type="protein sequence ID" value="GAA1004457.1"/>
    <property type="molecule type" value="Genomic_DNA"/>
</dbReference>
<dbReference type="Proteomes" id="UP001501072">
    <property type="component" value="Unassembled WGS sequence"/>
</dbReference>
<comment type="caution">
    <text evidence="2">The sequence shown here is derived from an EMBL/GenBank/DDBJ whole genome shotgun (WGS) entry which is preliminary data.</text>
</comment>
<feature type="region of interest" description="Disordered" evidence="1">
    <location>
        <begin position="1"/>
        <end position="41"/>
    </location>
</feature>